<gene>
    <name evidence="8" type="ORF">HYC85_015195</name>
</gene>
<feature type="coiled-coil region" evidence="4">
    <location>
        <begin position="317"/>
        <end position="344"/>
    </location>
</feature>
<dbReference type="PANTHER" id="PTHR47972">
    <property type="entry name" value="KINESIN-LIKE PROTEIN KLP-3"/>
    <property type="match status" value="1"/>
</dbReference>
<feature type="compositionally biased region" description="Polar residues" evidence="5">
    <location>
        <begin position="3522"/>
        <end position="3532"/>
    </location>
</feature>
<dbReference type="PANTHER" id="PTHR47972:SF4">
    <property type="entry name" value="KINESIN-LIKE PROTEIN KIN-14L"/>
    <property type="match status" value="1"/>
</dbReference>
<feature type="region of interest" description="Disordered" evidence="5">
    <location>
        <begin position="2019"/>
        <end position="2100"/>
    </location>
</feature>
<evidence type="ECO:0000256" key="3">
    <source>
        <dbReference type="PROSITE-ProRule" id="PRU00283"/>
    </source>
</evidence>
<feature type="domain" description="Calponin-homology (CH)" evidence="6">
    <location>
        <begin position="1443"/>
        <end position="1567"/>
    </location>
</feature>
<feature type="region of interest" description="Disordered" evidence="5">
    <location>
        <begin position="1320"/>
        <end position="1339"/>
    </location>
</feature>
<dbReference type="InterPro" id="IPR036961">
    <property type="entry name" value="Kinesin_motor_dom_sf"/>
</dbReference>
<dbReference type="EMBL" id="JACBKZ010000007">
    <property type="protein sequence ID" value="KAF5944967.1"/>
    <property type="molecule type" value="Genomic_DNA"/>
</dbReference>
<keyword evidence="2 3" id="KW-0505">Motor protein</keyword>
<feature type="compositionally biased region" description="Basic and acidic residues" evidence="5">
    <location>
        <begin position="3490"/>
        <end position="3521"/>
    </location>
</feature>
<dbReference type="GO" id="GO:0015630">
    <property type="term" value="C:microtubule cytoskeleton"/>
    <property type="evidence" value="ECO:0007669"/>
    <property type="project" value="TreeGrafter"/>
</dbReference>
<dbReference type="Pfam" id="PF16796">
    <property type="entry name" value="Microtub_bd"/>
    <property type="match status" value="3"/>
</dbReference>
<dbReference type="InterPro" id="IPR031852">
    <property type="entry name" value="Vik1/Cik1_MT-bd"/>
</dbReference>
<evidence type="ECO:0000256" key="4">
    <source>
        <dbReference type="SAM" id="Coils"/>
    </source>
</evidence>
<feature type="compositionally biased region" description="Basic and acidic residues" evidence="5">
    <location>
        <begin position="2822"/>
        <end position="2837"/>
    </location>
</feature>
<dbReference type="SMART" id="SM00129">
    <property type="entry name" value="KISc"/>
    <property type="match status" value="4"/>
</dbReference>
<organism evidence="8 9">
    <name type="scientific">Camellia sinensis</name>
    <name type="common">Tea plant</name>
    <name type="synonym">Thea sinensis</name>
    <dbReference type="NCBI Taxonomy" id="4442"/>
    <lineage>
        <taxon>Eukaryota</taxon>
        <taxon>Viridiplantae</taxon>
        <taxon>Streptophyta</taxon>
        <taxon>Embryophyta</taxon>
        <taxon>Tracheophyta</taxon>
        <taxon>Spermatophyta</taxon>
        <taxon>Magnoliopsida</taxon>
        <taxon>eudicotyledons</taxon>
        <taxon>Gunneridae</taxon>
        <taxon>Pentapetalae</taxon>
        <taxon>asterids</taxon>
        <taxon>Ericales</taxon>
        <taxon>Theaceae</taxon>
        <taxon>Camellia</taxon>
    </lineage>
</organism>
<evidence type="ECO:0000256" key="2">
    <source>
        <dbReference type="ARBA" id="ARBA00023175"/>
    </source>
</evidence>
<feature type="compositionally biased region" description="Polar residues" evidence="5">
    <location>
        <begin position="1382"/>
        <end position="1396"/>
    </location>
</feature>
<comment type="caution">
    <text evidence="8">The sequence shown here is derived from an EMBL/GenBank/DDBJ whole genome shotgun (WGS) entry which is preliminary data.</text>
</comment>
<dbReference type="PROSITE" id="PS50067">
    <property type="entry name" value="KINESIN_MOTOR_2"/>
    <property type="match status" value="6"/>
</dbReference>
<dbReference type="SMART" id="SM00033">
    <property type="entry name" value="CH"/>
    <property type="match status" value="5"/>
</dbReference>
<feature type="region of interest" description="Disordered" evidence="5">
    <location>
        <begin position="2185"/>
        <end position="2207"/>
    </location>
</feature>
<keyword evidence="9" id="KW-1185">Reference proteome</keyword>
<evidence type="ECO:0000259" key="7">
    <source>
        <dbReference type="PROSITE" id="PS50067"/>
    </source>
</evidence>
<feature type="compositionally biased region" description="Polar residues" evidence="5">
    <location>
        <begin position="3717"/>
        <end position="3731"/>
    </location>
</feature>
<dbReference type="InterPro" id="IPR027417">
    <property type="entry name" value="P-loop_NTPase"/>
</dbReference>
<feature type="compositionally biased region" description="Basic and acidic residues" evidence="5">
    <location>
        <begin position="2019"/>
        <end position="2051"/>
    </location>
</feature>
<feature type="domain" description="Kinesin motor" evidence="7">
    <location>
        <begin position="849"/>
        <end position="1126"/>
    </location>
</feature>
<feature type="compositionally biased region" description="Polar residues" evidence="5">
    <location>
        <begin position="1187"/>
        <end position="1197"/>
    </location>
</feature>
<proteinExistence type="inferred from homology"/>
<keyword evidence="3" id="KW-0547">Nucleotide-binding</keyword>
<name>A0A7J7GWY7_CAMSI</name>
<evidence type="ECO:0000313" key="9">
    <source>
        <dbReference type="Proteomes" id="UP000593564"/>
    </source>
</evidence>
<feature type="compositionally biased region" description="Basic and acidic residues" evidence="5">
    <location>
        <begin position="1198"/>
        <end position="1213"/>
    </location>
</feature>
<feature type="compositionally biased region" description="Polar residues" evidence="5">
    <location>
        <begin position="2185"/>
        <end position="2202"/>
    </location>
</feature>
<dbReference type="InterPro" id="IPR027640">
    <property type="entry name" value="Kinesin-like_fam"/>
</dbReference>
<keyword evidence="4" id="KW-0175">Coiled coil</keyword>
<reference evidence="9" key="1">
    <citation type="journal article" date="2020" name="Nat. Commun.">
        <title>Genome assembly of wild tea tree DASZ reveals pedigree and selection history of tea varieties.</title>
        <authorList>
            <person name="Zhang W."/>
            <person name="Zhang Y."/>
            <person name="Qiu H."/>
            <person name="Guo Y."/>
            <person name="Wan H."/>
            <person name="Zhang X."/>
            <person name="Scossa F."/>
            <person name="Alseekh S."/>
            <person name="Zhang Q."/>
            <person name="Wang P."/>
            <person name="Xu L."/>
            <person name="Schmidt M.H."/>
            <person name="Jia X."/>
            <person name="Li D."/>
            <person name="Zhu A."/>
            <person name="Guo F."/>
            <person name="Chen W."/>
            <person name="Ni D."/>
            <person name="Usadel B."/>
            <person name="Fernie A.R."/>
            <person name="Wen W."/>
        </authorList>
    </citation>
    <scope>NUCLEOTIDE SEQUENCE [LARGE SCALE GENOMIC DNA]</scope>
    <source>
        <strain evidence="9">cv. G240</strain>
    </source>
</reference>
<protein>
    <recommendedName>
        <fullName evidence="10">Kinesin motor domain-containing protein</fullName>
    </recommendedName>
</protein>
<feature type="compositionally biased region" description="Basic and acidic residues" evidence="5">
    <location>
        <begin position="2063"/>
        <end position="2078"/>
    </location>
</feature>
<dbReference type="Gene3D" id="3.40.850.10">
    <property type="entry name" value="Kinesin motor domain"/>
    <property type="match status" value="8"/>
</dbReference>
<feature type="domain" description="Kinesin motor" evidence="7">
    <location>
        <begin position="449"/>
        <end position="541"/>
    </location>
</feature>
<reference evidence="8 9" key="2">
    <citation type="submission" date="2020-07" db="EMBL/GenBank/DDBJ databases">
        <title>Genome assembly of wild tea tree DASZ reveals pedigree and selection history of tea varieties.</title>
        <authorList>
            <person name="Zhang W."/>
        </authorList>
    </citation>
    <scope>NUCLEOTIDE SEQUENCE [LARGE SCALE GENOMIC DNA]</scope>
    <source>
        <strain evidence="9">cv. G240</strain>
        <tissue evidence="8">Leaf</tissue>
    </source>
</reference>
<feature type="compositionally biased region" description="Basic and acidic residues" evidence="5">
    <location>
        <begin position="3533"/>
        <end position="3548"/>
    </location>
</feature>
<accession>A0A7J7GWY7</accession>
<dbReference type="PRINTS" id="PR00380">
    <property type="entry name" value="KINESINHEAVY"/>
</dbReference>
<feature type="compositionally biased region" description="Basic and acidic residues" evidence="5">
    <location>
        <begin position="2779"/>
        <end position="2810"/>
    </location>
</feature>
<feature type="region of interest" description="Disordered" evidence="5">
    <location>
        <begin position="2914"/>
        <end position="2945"/>
    </location>
</feature>
<dbReference type="Pfam" id="PF00225">
    <property type="entry name" value="Kinesin"/>
    <property type="match status" value="5"/>
</dbReference>
<feature type="binding site" evidence="3">
    <location>
        <begin position="922"/>
        <end position="929"/>
    </location>
    <ligand>
        <name>ATP</name>
        <dbReference type="ChEBI" id="CHEBI:30616"/>
    </ligand>
</feature>
<dbReference type="GO" id="GO:0007018">
    <property type="term" value="P:microtubule-based movement"/>
    <property type="evidence" value="ECO:0007669"/>
    <property type="project" value="InterPro"/>
</dbReference>
<dbReference type="FunFam" id="1.10.418.10:FF:000073">
    <property type="entry name" value="Kinesin-like protein KIN-14L"/>
    <property type="match status" value="5"/>
</dbReference>
<feature type="compositionally biased region" description="Polar residues" evidence="5">
    <location>
        <begin position="2811"/>
        <end position="2821"/>
    </location>
</feature>
<feature type="compositionally biased region" description="Polar residues" evidence="5">
    <location>
        <begin position="3655"/>
        <end position="3672"/>
    </location>
</feature>
<feature type="domain" description="Calponin-homology (CH)" evidence="6">
    <location>
        <begin position="23"/>
        <end position="147"/>
    </location>
</feature>
<comment type="similarity">
    <text evidence="1">Belongs to the TRAFAC class myosin-kinesin ATPase superfamily. Kinesin family. KIN-14 subfamily.</text>
</comment>
<feature type="domain" description="Calponin-homology (CH)" evidence="6">
    <location>
        <begin position="2270"/>
        <end position="2394"/>
    </location>
</feature>
<feature type="domain" description="Kinesin motor" evidence="7">
    <location>
        <begin position="386"/>
        <end position="443"/>
    </location>
</feature>
<dbReference type="Gene3D" id="1.10.418.10">
    <property type="entry name" value="Calponin-like domain"/>
    <property type="match status" value="5"/>
</dbReference>
<feature type="domain" description="Kinesin motor" evidence="7">
    <location>
        <begin position="2635"/>
        <end position="2752"/>
    </location>
</feature>
<dbReference type="Proteomes" id="UP000593564">
    <property type="component" value="Unassembled WGS sequence"/>
</dbReference>
<dbReference type="InterPro" id="IPR036872">
    <property type="entry name" value="CH_dom_sf"/>
</dbReference>
<sequence length="3764" mass="416846">MEDTIRSGRHDLNLASRKAEEAAWRRFEATQWLDSLVGPLGISTQPSEREFISCLGNGLVLCNAINKIQPGSIPKVVESNARSQFLTWDSQPLPAYQYFENVRNFLVAVEELKLPTFEASDLERDNLEVGSSAKVVDCILALRGYHDWKQLSGGNGFFKPPRSPLLMHSTNRVHSRASEEIFSDTCEQLDMSKACDDIPLTESGVQKLEDLIAKAIVECMIDKKENIDNNLIASFRSGNLDPGKLFGNIMSTCLEEQLQNKLPELKSIFKDLLGGGSSLAHPISPPPLEPLENLSIRNPKCCRACLKKGSCNHWYLFQVQEKELSNLKELLSRTKREFKDLQSQLQSDLKHLGSQVQEMSTAALGYHKVVKENRNLYNMVQDLKGNIRVYCRIRPAFSAKARNVIDFIGEDGSLVVLDPLKPQKDGRKVFQFNHVFRQTATQEIRSCTSENGLSIPDASMHYVESTNDVLSLMKRGDLNRVVSSTAINNQSSRSHSVLTVHVHGKDVSGSILRSCLHLVDLAGSERVEKSEVNAWRRFEATQWLDSLVGPLGISTQPSEREFISCLGNGLVLCNAINKIQPGSIPKVVESNAPSQFLTWDSQPLPAYQYFENVRNFLVAVEELKLPTFEASDLERDNLEVGSSAKVVDCILALRGYHDWKQLSGGNGFFKPPRSPLLMHSANRVHSRASEAIFSDTCEQLDMSKACDDIPLTESGVQKLEDLIAKAIVECMIDKKENIDNNLIASFRSGNLDPGKLFGNIMSTCLEEQLQNKFPELKSIFKDPLGGESQGIVVQNKEGIQRLTISIAKRFETFGSGSQVQEMSTAALGYHKVVKENRNLYNMVQDLKGNIRVYCRIRPAFSAKARNVIDFIGEDGSLVVLDPLKPQKDGRKVFQFNHVFRQTATQVIRSVMDGYNVCIFAYGQTGSGKTHTMCGSTRDQGINYLALSDLFRLKLEIRSCTSENGLSIPDASMHYVESTNDVLSLMKRGDLNRVVSSTAINNQSSRSHSVLTVHVHGKDVSGSILRSCLHLVDLAGSERVEKSEVNGDGLKEAQYINKSLSCLGDVISALAQKSSHIPYRNSKLTLLLQNALGGHAKTLMFAHVSPEADSFGETISTLKFAQRVSTVELGVSHMNKESSEVMELKQQIESLKKALANKEARTVQPTKPKEPRSPFEKPPHAMTERTPPRSQRLSIENSNKTEMKRAINSVDKRGPKSPSMPTRSRRLSLEGSRTVPKDPVQIKLSETVSNLLPSEAVLVQKYTQFQDPEAATKPYGHVSNGESMIDIYRPRAPQSPTLQPKTPEPPKLVRNEVHIMMHGESNFSTEPRTPGLTSNANGKASHIRKSLQTIGKLINGSGKRNQQKKVEASPVNGMRKIHDARSPVSSNASPLTGVVQTSDRRSSLGGANETRNSKTPPPVHISAKATNHGRHDLNLASRKAEEAAWRRFEATQWLDSLVGPLGISTQPSEREFISCLGNGLVLCNVINKIQPGSIPKVVESNAPSQFLTWDSQPLPAYQYFENVRNFLVAVEELKLPTFEASDLERDNLEVGSSAKVVDCILALRGYHDWKQLSGGNGFFKPTRSPLLMHSANRVHSRASEVIFSDPCQQLDMSKACDDIPLTESGVQKLEDLIAKAIVECMIDRKENIDNNLIASFCSGNLDPGKLFGNIMSTCLEEQLQNKFPELKSIFKDLLGGGSSLAHPISPPPLEPLENLSIRNLKNLKELLSRTKREFKDLQSQLQSDLKHLGSQVQEMSTAALGYHKVVKENRNLYNMVQDLKGNIRVYCRIRPAFSAKARNVIDVIGEDGSLVVLDPLKTQKDGRKCGSTRDQGINYLALSDLFRLSNTRKNIMKYDIHVQMVEIYNEQQIRNSKLVLTVHVHGKDVSGSILRNCLHLVDLAGSERVEKSEVNGDGLKEAQYINKSLSCLGDVISALAQKSSHIPYRNSKLTLLLQNALGGHAKTLMFAHVSPEADSFGETISTLKFAQRVSTVELGVSHMNKESSEVMELRQQIESLKKALANKEARTVQPTKPKEPRSPFEKPPHAMTERTPPRSQRLSIENSNKTEMKRAINSVDKRGPKSPSMPTRSQRLSLEGSRTVPKDPVQIKLSETVSNLLPSEAVLVQKYTQFQDPEAATKPYGHVSNGESMIDIYRPRAPQSPTLQPKTPEPPKLVRNEVHIMMHGESNFSTEPRTPGLTSNANGKGSHIRKSLRTIGKLINGSGKRNQQKKVEASPVNGMRKIHDARSPVSSNASPLTGVVQTSDRRSSLGAWRRFEATQWLDSLVGPLGISTQPSEREFISCLGNGLVLCNAINKIQPGSIPKVVESNAPSQFLTWDSQPLPAYQYFENVRNFLVAVEELKLPTFEASDLERDNLEVGSSAKVVDCILALRGYHDWKQLSGGNGFFKPPRSPLLMHSANRVHSRASEAIFSDTCEQLDMSKACDDIPLTESGVQKLEDLIAKAIVECMIDKKENIDNNLIASFRSGNLDLGKLFGNIMSTCLEEQLQNKFPELKSIFKDLLGGGSSLAHPISPPPLEPLENLSIRNPKNLKELLSRTKREFKDLQSQLQSDLKHLGSQVQEMSTAALGYHKVVKENRNLYNMVQDLKGNIRVYCRIRPAFSAKARNVIDFIGEDGVLTVHVHGKDVSGSILRSCLHLVDLAGSERVEKSEVNGDGLKEAQYINKSLSCLGDVISALAQKSSHIPYRNSKLTLLLQNALGGHAKTLMFAHVSPEADSFGETISTLKFAQRVSTVELGVSHMNKESSEVMELKQQSLKKALANKEARTVQPTKPKEPRSPFEKPPHAMTERTPPRSQRLSIENSNKTEMKRAINSVDKRGPKSPSMPTRSQRLSLEGSRTVPKDPVQIKLSETVSNLLPSEAVLVQKYTQFQDPEAATKPYGHVSNGESMIDIYRPRAPQSPTLQPKTPEPPKLVRNEESTKKVEASPVNGMRKIHDARSPVSSNASPLTGVVQTSDRRSSLGAWRRFEATQWLDSLVGPLGISTQPSEREFISCLGNGLVLCNAINKIQPGSIPKVVESNAPSQFLTWDSQPLPAYQYFENVRNFLVAVEELKLPTFEASDLERDNLEVGSSAKVVDCILALRGYHDWKQLSGGNGFFKPPRSPLLMHSANRVHSRASEAIFSDTCEQLDMSKACDDIPLTESGVQKLEDLIAKAIVECMIDKKENIDNNLIASFRSGNLDLGKLFGNIMSTCLEEQLQNKFPELKSIFKDLLGGGSSLAHPISPPPLEPLENLSIRNPKNLKELLSRTKREFKDLQSQLQSDLKHLGSQVQEMSTAALGYHKVVKENRNLYNMVQDLKGNIRVYCRIRPAFSAKARNVIDFIGEDGVLTVHVHGKDVSGSILRSCLHLVDLAGSERVEKSEVNGDGLKEAQYINKSLSCLGDVISALAQKSSHIPYRNSKLTLLLQNALGGHAKTLMFAHVSPEADSFGETISTLKFAQRVSTVELGVSHMNKESSEVMELKQQSLKKALANKEARTVQPTKPKEPRSPFEKPPHAMTERTPPRSQRLSIENSNKTEMKRAINSVDKRGPKSPSMPTRSQRLSLEGSRTVPKDPVQIKLSETVSNLLPSEAVLVQKYTQFQDPEAATKPYGHVSNGESMIDIHRPRAPQSPTLQPKTPEPPKLVRNEVHIMMHGESNFSTEPRTPGLTSNANGKASHIRKSLRTIGKLINGSGKRNQQKKVEASPVNGMRKIHDARSPVSSNASPLTGVVQTSDRRSSLGGANETRNSKTPPPVHISAKATNQWM</sequence>
<evidence type="ECO:0000256" key="5">
    <source>
        <dbReference type="SAM" id="MobiDB-lite"/>
    </source>
</evidence>
<dbReference type="GO" id="GO:0005524">
    <property type="term" value="F:ATP binding"/>
    <property type="evidence" value="ECO:0007669"/>
    <property type="project" value="UniProtKB-UniRule"/>
</dbReference>
<dbReference type="CDD" id="cd21203">
    <property type="entry name" value="CH_AtKIN14-like"/>
    <property type="match status" value="5"/>
</dbReference>
<dbReference type="InterPro" id="IPR001752">
    <property type="entry name" value="Kinesin_motor_dom"/>
</dbReference>
<evidence type="ECO:0000259" key="6">
    <source>
        <dbReference type="PROSITE" id="PS50021"/>
    </source>
</evidence>
<dbReference type="InterPro" id="IPR001715">
    <property type="entry name" value="CH_dom"/>
</dbReference>
<dbReference type="GO" id="GO:0008017">
    <property type="term" value="F:microtubule binding"/>
    <property type="evidence" value="ECO:0007669"/>
    <property type="project" value="InterPro"/>
</dbReference>
<dbReference type="SUPFAM" id="SSF52540">
    <property type="entry name" value="P-loop containing nucleoside triphosphate hydrolases"/>
    <property type="match status" value="5"/>
</dbReference>
<feature type="region of interest" description="Disordered" evidence="5">
    <location>
        <begin position="1380"/>
        <end position="1431"/>
    </location>
</feature>
<dbReference type="SUPFAM" id="SSF47576">
    <property type="entry name" value="Calponin-homology domain, CH-domain"/>
    <property type="match status" value="5"/>
</dbReference>
<feature type="domain" description="Kinesin motor" evidence="7">
    <location>
        <begin position="3346"/>
        <end position="3463"/>
    </location>
</feature>
<feature type="compositionally biased region" description="Polar residues" evidence="5">
    <location>
        <begin position="2052"/>
        <end position="2062"/>
    </location>
</feature>
<evidence type="ECO:0000313" key="8">
    <source>
        <dbReference type="EMBL" id="KAF5944967.1"/>
    </source>
</evidence>
<comment type="caution">
    <text evidence="3">Lacks conserved residue(s) required for the propagation of feature annotation.</text>
</comment>
<dbReference type="PROSITE" id="PS50021">
    <property type="entry name" value="CH"/>
    <property type="match status" value="5"/>
</dbReference>
<feature type="region of interest" description="Disordered" evidence="5">
    <location>
        <begin position="3487"/>
        <end position="3569"/>
    </location>
</feature>
<feature type="compositionally biased region" description="Polar residues" evidence="5">
    <location>
        <begin position="1320"/>
        <end position="1337"/>
    </location>
</feature>
<keyword evidence="3" id="KW-0067">ATP-binding</keyword>
<feature type="domain" description="Kinesin motor" evidence="7">
    <location>
        <begin position="1871"/>
        <end position="1991"/>
    </location>
</feature>
<feature type="domain" description="Calponin-homology (CH)" evidence="6">
    <location>
        <begin position="2981"/>
        <end position="3105"/>
    </location>
</feature>
<evidence type="ECO:0008006" key="10">
    <source>
        <dbReference type="Google" id="ProtNLM"/>
    </source>
</evidence>
<feature type="compositionally biased region" description="Basic and acidic residues" evidence="5">
    <location>
        <begin position="2930"/>
        <end position="2942"/>
    </location>
</feature>
<feature type="compositionally biased region" description="Basic and acidic residues" evidence="5">
    <location>
        <begin position="1155"/>
        <end position="1186"/>
    </location>
</feature>
<feature type="region of interest" description="Disordered" evidence="5">
    <location>
        <begin position="3715"/>
        <end position="3764"/>
    </location>
</feature>
<evidence type="ECO:0000256" key="1">
    <source>
        <dbReference type="ARBA" id="ARBA00010899"/>
    </source>
</evidence>
<dbReference type="Pfam" id="PF00307">
    <property type="entry name" value="CH"/>
    <property type="match status" value="4"/>
</dbReference>
<feature type="region of interest" description="Disordered" evidence="5">
    <location>
        <begin position="1155"/>
        <end position="1234"/>
    </location>
</feature>
<feature type="region of interest" description="Disordered" evidence="5">
    <location>
        <begin position="2776"/>
        <end position="2859"/>
    </location>
</feature>
<feature type="region of interest" description="Disordered" evidence="5">
    <location>
        <begin position="3655"/>
        <end position="3676"/>
    </location>
</feature>
<dbReference type="GO" id="GO:0003777">
    <property type="term" value="F:microtubule motor activity"/>
    <property type="evidence" value="ECO:0007669"/>
    <property type="project" value="InterPro"/>
</dbReference>
<feature type="domain" description="Calponin-homology (CH)" evidence="6">
    <location>
        <begin position="534"/>
        <end position="658"/>
    </location>
</feature>